<dbReference type="Proteomes" id="UP000628984">
    <property type="component" value="Unassembled WGS sequence"/>
</dbReference>
<proteinExistence type="predicted"/>
<keyword evidence="2" id="KW-1185">Reference proteome</keyword>
<evidence type="ECO:0000313" key="1">
    <source>
        <dbReference type="EMBL" id="GGW21377.1"/>
    </source>
</evidence>
<dbReference type="EMBL" id="BMYQ01000001">
    <property type="protein sequence ID" value="GGW21377.1"/>
    <property type="molecule type" value="Genomic_DNA"/>
</dbReference>
<protein>
    <submittedName>
        <fullName evidence="1">Tail protein</fullName>
    </submittedName>
</protein>
<comment type="caution">
    <text evidence="1">The sequence shown here is derived from an EMBL/GenBank/DDBJ whole genome shotgun (WGS) entry which is preliminary data.</text>
</comment>
<sequence length="112" mass="11955">MIAPCLNRALTLETRVRLPDGAGGFSDSWQALGQLWAEMRAGAGRNAAGEEVSLSSTLHRVILRAAPPGATARPVPGQRLTSGTRHFVILSVTEADPAGRYLLCITKEEFPT</sequence>
<reference evidence="1" key="2">
    <citation type="submission" date="2020-09" db="EMBL/GenBank/DDBJ databases">
        <authorList>
            <person name="Sun Q."/>
            <person name="Kim S."/>
        </authorList>
    </citation>
    <scope>NUCLEOTIDE SEQUENCE</scope>
    <source>
        <strain evidence="1">KCTC 23714</strain>
    </source>
</reference>
<accession>A0A918MFW6</accession>
<organism evidence="1 2">
    <name type="scientific">Gemmobacter lanyuensis</name>
    <dbReference type="NCBI Taxonomy" id="1054497"/>
    <lineage>
        <taxon>Bacteria</taxon>
        <taxon>Pseudomonadati</taxon>
        <taxon>Pseudomonadota</taxon>
        <taxon>Alphaproteobacteria</taxon>
        <taxon>Rhodobacterales</taxon>
        <taxon>Paracoccaceae</taxon>
        <taxon>Gemmobacter</taxon>
    </lineage>
</organism>
<dbReference type="InterPro" id="IPR038666">
    <property type="entry name" value="SSP1_head-tail_sf"/>
</dbReference>
<dbReference type="Pfam" id="PF05521">
    <property type="entry name" value="Phage_HCP"/>
    <property type="match status" value="1"/>
</dbReference>
<dbReference type="InterPro" id="IPR008767">
    <property type="entry name" value="Phage_SPP1_head-tail_adaptor"/>
</dbReference>
<reference evidence="1" key="1">
    <citation type="journal article" date="2014" name="Int. J. Syst. Evol. Microbiol.">
        <title>Complete genome sequence of Corynebacterium casei LMG S-19264T (=DSM 44701T), isolated from a smear-ripened cheese.</title>
        <authorList>
            <consortium name="US DOE Joint Genome Institute (JGI-PGF)"/>
            <person name="Walter F."/>
            <person name="Albersmeier A."/>
            <person name="Kalinowski J."/>
            <person name="Ruckert C."/>
        </authorList>
    </citation>
    <scope>NUCLEOTIDE SEQUENCE</scope>
    <source>
        <strain evidence="1">KCTC 23714</strain>
    </source>
</reference>
<dbReference type="Gene3D" id="2.40.10.270">
    <property type="entry name" value="Bacteriophage SPP1 head-tail adaptor protein"/>
    <property type="match status" value="1"/>
</dbReference>
<dbReference type="AlphaFoldDB" id="A0A918MFW6"/>
<evidence type="ECO:0000313" key="2">
    <source>
        <dbReference type="Proteomes" id="UP000628984"/>
    </source>
</evidence>
<dbReference type="RefSeq" id="WP_189631895.1">
    <property type="nucleotide sequence ID" value="NZ_BMYQ01000001.1"/>
</dbReference>
<name>A0A918MFW6_9RHOB</name>
<gene>
    <name evidence="1" type="ORF">GCM10011452_01490</name>
</gene>